<gene>
    <name evidence="1" type="ORF">Fcan01_11266</name>
</gene>
<dbReference type="EMBL" id="LNIX01000005">
    <property type="protein sequence ID" value="OXA54996.1"/>
    <property type="molecule type" value="Genomic_DNA"/>
</dbReference>
<sequence>MHEYGKHLQERHKCKLSTSPRSLAVTGIDATNFTKRYKWEDDRPEVWPLGAIESFGKTFLLHGGRVPADVAFHTWVTVLASPEVAHGFMFEFKLMKKLESGRRIEASWTMPVVAYYDQPKYTKDLPFYVTVPAVTLREFCQQLNLNAADESDLQFVSSYHIFKIN</sequence>
<evidence type="ECO:0000313" key="1">
    <source>
        <dbReference type="EMBL" id="OXA54996.1"/>
    </source>
</evidence>
<dbReference type="AlphaFoldDB" id="A0A226EE95"/>
<dbReference type="OrthoDB" id="4788989at2759"/>
<reference evidence="1 2" key="1">
    <citation type="submission" date="2015-12" db="EMBL/GenBank/DDBJ databases">
        <title>The genome of Folsomia candida.</title>
        <authorList>
            <person name="Faddeeva A."/>
            <person name="Derks M.F."/>
            <person name="Anvar Y."/>
            <person name="Smit S."/>
            <person name="Van Straalen N."/>
            <person name="Roelofs D."/>
        </authorList>
    </citation>
    <scope>NUCLEOTIDE SEQUENCE [LARGE SCALE GENOMIC DNA]</scope>
    <source>
        <strain evidence="1 2">VU population</strain>
        <tissue evidence="1">Whole body</tissue>
    </source>
</reference>
<comment type="caution">
    <text evidence="1">The sequence shown here is derived from an EMBL/GenBank/DDBJ whole genome shotgun (WGS) entry which is preliminary data.</text>
</comment>
<accession>A0A226EE95</accession>
<name>A0A226EE95_FOLCA</name>
<proteinExistence type="predicted"/>
<organism evidence="1 2">
    <name type="scientific">Folsomia candida</name>
    <name type="common">Springtail</name>
    <dbReference type="NCBI Taxonomy" id="158441"/>
    <lineage>
        <taxon>Eukaryota</taxon>
        <taxon>Metazoa</taxon>
        <taxon>Ecdysozoa</taxon>
        <taxon>Arthropoda</taxon>
        <taxon>Hexapoda</taxon>
        <taxon>Collembola</taxon>
        <taxon>Entomobryomorpha</taxon>
        <taxon>Isotomoidea</taxon>
        <taxon>Isotomidae</taxon>
        <taxon>Proisotominae</taxon>
        <taxon>Folsomia</taxon>
    </lineage>
</organism>
<keyword evidence="2" id="KW-1185">Reference proteome</keyword>
<evidence type="ECO:0000313" key="2">
    <source>
        <dbReference type="Proteomes" id="UP000198287"/>
    </source>
</evidence>
<protein>
    <submittedName>
        <fullName evidence="1">Uncharacterized protein</fullName>
    </submittedName>
</protein>
<dbReference type="Proteomes" id="UP000198287">
    <property type="component" value="Unassembled WGS sequence"/>
</dbReference>